<dbReference type="SUPFAM" id="SSF56784">
    <property type="entry name" value="HAD-like"/>
    <property type="match status" value="1"/>
</dbReference>
<dbReference type="Gene3D" id="2.70.150.10">
    <property type="entry name" value="Calcium-transporting ATPase, cytoplasmic transduction domain A"/>
    <property type="match status" value="1"/>
</dbReference>
<dbReference type="Gene3D" id="3.40.50.1000">
    <property type="entry name" value="HAD superfamily/HAD-like"/>
    <property type="match status" value="1"/>
</dbReference>
<feature type="transmembrane region" description="Helical" evidence="8">
    <location>
        <begin position="401"/>
        <end position="429"/>
    </location>
</feature>
<evidence type="ECO:0000256" key="1">
    <source>
        <dbReference type="ARBA" id="ARBA00004370"/>
    </source>
</evidence>
<dbReference type="Pfam" id="PF00702">
    <property type="entry name" value="Hydrolase"/>
    <property type="match status" value="1"/>
</dbReference>
<dbReference type="Proteomes" id="UP000606921">
    <property type="component" value="Unassembled WGS sequence"/>
</dbReference>
<evidence type="ECO:0000256" key="7">
    <source>
        <dbReference type="ARBA" id="ARBA00023136"/>
    </source>
</evidence>
<dbReference type="SUPFAM" id="SSF55008">
    <property type="entry name" value="HMA, heavy metal-associated domain"/>
    <property type="match status" value="1"/>
</dbReference>
<dbReference type="SUPFAM" id="SSF81665">
    <property type="entry name" value="Calcium ATPase, transmembrane domain M"/>
    <property type="match status" value="1"/>
</dbReference>
<organism evidence="10 11">
    <name type="scientific">Pseudorhizobium endolithicum</name>
    <dbReference type="NCBI Taxonomy" id="1191678"/>
    <lineage>
        <taxon>Bacteria</taxon>
        <taxon>Pseudomonadati</taxon>
        <taxon>Pseudomonadota</taxon>
        <taxon>Alphaproteobacteria</taxon>
        <taxon>Hyphomicrobiales</taxon>
        <taxon>Rhizobiaceae</taxon>
        <taxon>Rhizobium/Agrobacterium group</taxon>
        <taxon>Pseudorhizobium</taxon>
    </lineage>
</organism>
<evidence type="ECO:0000256" key="2">
    <source>
        <dbReference type="ARBA" id="ARBA00006024"/>
    </source>
</evidence>
<dbReference type="PROSITE" id="PS01047">
    <property type="entry name" value="HMA_1"/>
    <property type="match status" value="1"/>
</dbReference>
<dbReference type="InterPro" id="IPR023299">
    <property type="entry name" value="ATPase_P-typ_cyto_dom_N"/>
</dbReference>
<dbReference type="PROSITE" id="PS00154">
    <property type="entry name" value="ATPASE_E1_E2"/>
    <property type="match status" value="1"/>
</dbReference>
<dbReference type="PROSITE" id="PS50846">
    <property type="entry name" value="HMA_2"/>
    <property type="match status" value="1"/>
</dbReference>
<sequence length="764" mass="80484">MTTCCAPGTEGAVELERLSHALPSTEELVLSSRQVQPGLRQTDLSVPGVHCGTCITTIEKALQALPEVERARVNLSTKRVSVVWKETVDGRKTDPLDLVQTIHRATGYDAHLFSNAEDAGDRLQRDLIRAVAVSGFAAANIMLLSVSVWSGAEASTRDLFHWISAMIAAPALVYAGRFFYQSAWNAVRHGRTNMDVPIALAITLSYAVSLWETMHHGQHAWFDATVSLLFFLLIGRTLDHVMRDRARAAISGLARLSPRGAMVLAGDGGREYRPIEEVRPGDRLMIAAGERIPVDGMVESGSSDFDLSIVNGESAPAVAGPGDAVQGGVLNMTGSLVIRATAAARDSFLAEVISLMEAAEGGRARYRRIADRAAQLYSPAVHLLAIVAFVCWGIFGGDWKQAMLIAIAVLIITCPCALGLAVPVVQVVAAGRLFKNGIMVKDGSAMERLAEVDAIMFDKTGTLTLGRPRLVDGQDIDPGYLALAGGLAMHSRHPLSQALYRSASGSAARFAGVSELPGQGLEVSTGEGVYRLGNRRFAGGGAVPSAELSEVVLSLDGEELQSFLFEDALRPDAAAAVAGLDAAGFATGILSGDRAPVVKALARRLGVSLWKAELSPRDKVDAVAELDCAGTKVLMVGDGINDAPALAAAHVSIAPATAADVGRQAADFVFMHDSLNAVPLAIEVSRRAGRLIRQNFALAIGYNVIAVPIALAGYATPLIAAVAMSTSSIIVVANALRLNRLAGVERKLSVPAASRPVAVEARLA</sequence>
<keyword evidence="6 8" id="KW-1133">Transmembrane helix</keyword>
<dbReference type="Pfam" id="PF00122">
    <property type="entry name" value="E1-E2_ATPase"/>
    <property type="match status" value="1"/>
</dbReference>
<dbReference type="InterPro" id="IPR008250">
    <property type="entry name" value="ATPase_P-typ_transduc_dom_A_sf"/>
</dbReference>
<evidence type="ECO:0000259" key="9">
    <source>
        <dbReference type="PROSITE" id="PS50846"/>
    </source>
</evidence>
<dbReference type="EMBL" id="CABFWF030000001">
    <property type="protein sequence ID" value="CAD7022909.1"/>
    <property type="molecule type" value="Genomic_DNA"/>
</dbReference>
<evidence type="ECO:0000256" key="3">
    <source>
        <dbReference type="ARBA" id="ARBA00022692"/>
    </source>
</evidence>
<feature type="transmembrane region" description="Helical" evidence="8">
    <location>
        <begin position="192"/>
        <end position="208"/>
    </location>
</feature>
<keyword evidence="7 8" id="KW-0472">Membrane</keyword>
<proteinExistence type="inferred from homology"/>
<accession>A0ABN7JAM5</accession>
<dbReference type="InterPro" id="IPR017969">
    <property type="entry name" value="Heavy-metal-associated_CS"/>
</dbReference>
<dbReference type="InterPro" id="IPR001757">
    <property type="entry name" value="P_typ_ATPase"/>
</dbReference>
<dbReference type="Pfam" id="PF00403">
    <property type="entry name" value="HMA"/>
    <property type="match status" value="1"/>
</dbReference>
<evidence type="ECO:0000256" key="4">
    <source>
        <dbReference type="ARBA" id="ARBA00022723"/>
    </source>
</evidence>
<dbReference type="InterPro" id="IPR006121">
    <property type="entry name" value="HMA_dom"/>
</dbReference>
<dbReference type="CDD" id="cd02092">
    <property type="entry name" value="P-type_ATPase_FixI-like"/>
    <property type="match status" value="1"/>
</dbReference>
<dbReference type="InterPro" id="IPR036412">
    <property type="entry name" value="HAD-like_sf"/>
</dbReference>
<evidence type="ECO:0000313" key="11">
    <source>
        <dbReference type="Proteomes" id="UP000606921"/>
    </source>
</evidence>
<dbReference type="PANTHER" id="PTHR46594">
    <property type="entry name" value="P-TYPE CATION-TRANSPORTING ATPASE"/>
    <property type="match status" value="1"/>
</dbReference>
<dbReference type="PRINTS" id="PR00943">
    <property type="entry name" value="CUATPASE"/>
</dbReference>
<dbReference type="RefSeq" id="WP_142590677.1">
    <property type="nucleotide sequence ID" value="NZ_CABFWF030000001.1"/>
</dbReference>
<feature type="transmembrane region" description="Helical" evidence="8">
    <location>
        <begin position="695"/>
        <end position="712"/>
    </location>
</feature>
<dbReference type="NCBIfam" id="TIGR01525">
    <property type="entry name" value="ATPase-IB_hvy"/>
    <property type="match status" value="1"/>
</dbReference>
<feature type="transmembrane region" description="Helical" evidence="8">
    <location>
        <begin position="220"/>
        <end position="238"/>
    </location>
</feature>
<dbReference type="Gene3D" id="3.40.1110.10">
    <property type="entry name" value="Calcium-transporting ATPase, cytoplasmic domain N"/>
    <property type="match status" value="1"/>
</dbReference>
<feature type="domain" description="HMA" evidence="9">
    <location>
        <begin position="40"/>
        <end position="111"/>
    </location>
</feature>
<dbReference type="InterPro" id="IPR036163">
    <property type="entry name" value="HMA_dom_sf"/>
</dbReference>
<dbReference type="InterPro" id="IPR018303">
    <property type="entry name" value="ATPase_P-typ_P_site"/>
</dbReference>
<dbReference type="InterPro" id="IPR027256">
    <property type="entry name" value="P-typ_ATPase_IB"/>
</dbReference>
<keyword evidence="8" id="KW-0067">ATP-binding</keyword>
<keyword evidence="8" id="KW-1003">Cell membrane</keyword>
<dbReference type="NCBIfam" id="TIGR01494">
    <property type="entry name" value="ATPase_P-type"/>
    <property type="match status" value="1"/>
</dbReference>
<feature type="transmembrane region" description="Helical" evidence="8">
    <location>
        <begin position="376"/>
        <end position="395"/>
    </location>
</feature>
<keyword evidence="5" id="KW-1278">Translocase</keyword>
<reference evidence="10 11" key="1">
    <citation type="submission" date="2020-11" db="EMBL/GenBank/DDBJ databases">
        <authorList>
            <person name="Lassalle F."/>
        </authorList>
    </citation>
    <scope>NUCLEOTIDE SEQUENCE [LARGE SCALE GENOMIC DNA]</scope>
    <source>
        <strain evidence="10 11">JC140</strain>
    </source>
</reference>
<evidence type="ECO:0000256" key="6">
    <source>
        <dbReference type="ARBA" id="ARBA00022989"/>
    </source>
</evidence>
<dbReference type="InterPro" id="IPR023214">
    <property type="entry name" value="HAD_sf"/>
</dbReference>
<name>A0ABN7JAM5_9HYPH</name>
<dbReference type="CDD" id="cd00371">
    <property type="entry name" value="HMA"/>
    <property type="match status" value="1"/>
</dbReference>
<dbReference type="PANTHER" id="PTHR46594:SF4">
    <property type="entry name" value="P-TYPE CATION-TRANSPORTING ATPASE"/>
    <property type="match status" value="1"/>
</dbReference>
<feature type="transmembrane region" description="Helical" evidence="8">
    <location>
        <begin position="127"/>
        <end position="147"/>
    </location>
</feature>
<evidence type="ECO:0000256" key="5">
    <source>
        <dbReference type="ARBA" id="ARBA00022967"/>
    </source>
</evidence>
<feature type="transmembrane region" description="Helical" evidence="8">
    <location>
        <begin position="159"/>
        <end position="180"/>
    </location>
</feature>
<evidence type="ECO:0000256" key="8">
    <source>
        <dbReference type="RuleBase" id="RU362081"/>
    </source>
</evidence>
<keyword evidence="3 8" id="KW-0812">Transmembrane</keyword>
<keyword evidence="8" id="KW-0547">Nucleotide-binding</keyword>
<evidence type="ECO:0000313" key="10">
    <source>
        <dbReference type="EMBL" id="CAD7022909.1"/>
    </source>
</evidence>
<protein>
    <submittedName>
        <fullName evidence="10">Copper-translocating P-type ATPase</fullName>
    </submittedName>
</protein>
<dbReference type="NCBIfam" id="TIGR01511">
    <property type="entry name" value="ATPase-IB1_Cu"/>
    <property type="match status" value="1"/>
</dbReference>
<dbReference type="InterPro" id="IPR059000">
    <property type="entry name" value="ATPase_P-type_domA"/>
</dbReference>
<keyword evidence="11" id="KW-1185">Reference proteome</keyword>
<keyword evidence="4 8" id="KW-0479">Metal-binding</keyword>
<comment type="caution">
    <text evidence="10">The sequence shown here is derived from an EMBL/GenBank/DDBJ whole genome shotgun (WGS) entry which is preliminary data.</text>
</comment>
<dbReference type="PRINTS" id="PR00119">
    <property type="entry name" value="CATATPASE"/>
</dbReference>
<comment type="subcellular location">
    <subcellularLocation>
        <location evidence="8">Cell membrane</location>
    </subcellularLocation>
    <subcellularLocation>
        <location evidence="1">Membrane</location>
    </subcellularLocation>
</comment>
<feature type="transmembrane region" description="Helical" evidence="8">
    <location>
        <begin position="718"/>
        <end position="738"/>
    </location>
</feature>
<dbReference type="NCBIfam" id="TIGR01512">
    <property type="entry name" value="ATPase-IB2_Cd"/>
    <property type="match status" value="1"/>
</dbReference>
<dbReference type="SUPFAM" id="SSF81653">
    <property type="entry name" value="Calcium ATPase, transduction domain A"/>
    <property type="match status" value="1"/>
</dbReference>
<gene>
    <name evidence="10" type="ORF">REJC140_00030</name>
</gene>
<comment type="similarity">
    <text evidence="2 8">Belongs to the cation transport ATPase (P-type) (TC 3.A.3) family. Type IB subfamily.</text>
</comment>
<dbReference type="Gene3D" id="3.30.70.100">
    <property type="match status" value="1"/>
</dbReference>
<dbReference type="InterPro" id="IPR023298">
    <property type="entry name" value="ATPase_P-typ_TM_dom_sf"/>
</dbReference>